<feature type="binding site" evidence="8">
    <location>
        <position position="134"/>
    </location>
    <ligand>
        <name>L-histidine</name>
        <dbReference type="ChEBI" id="CHEBI:57595"/>
    </ligand>
</feature>
<dbReference type="GO" id="GO:0005524">
    <property type="term" value="F:ATP binding"/>
    <property type="evidence" value="ECO:0007669"/>
    <property type="project" value="UniProtKB-UniRule"/>
</dbReference>
<dbReference type="HAMAP" id="MF_00127">
    <property type="entry name" value="His_tRNA_synth"/>
    <property type="match status" value="1"/>
</dbReference>
<evidence type="ECO:0000256" key="7">
    <source>
        <dbReference type="HAMAP-Rule" id="MF_00127"/>
    </source>
</evidence>
<dbReference type="PANTHER" id="PTHR11476">
    <property type="entry name" value="HISTIDYL-TRNA SYNTHETASE"/>
    <property type="match status" value="1"/>
</dbReference>
<dbReference type="InterPro" id="IPR004154">
    <property type="entry name" value="Anticodon-bd"/>
</dbReference>
<feature type="binding site" evidence="8">
    <location>
        <position position="116"/>
    </location>
    <ligand>
        <name>L-histidine</name>
        <dbReference type="ChEBI" id="CHEBI:57595"/>
    </ligand>
</feature>
<evidence type="ECO:0000256" key="3">
    <source>
        <dbReference type="ARBA" id="ARBA00022840"/>
    </source>
</evidence>
<dbReference type="PANTHER" id="PTHR11476:SF7">
    <property type="entry name" value="HISTIDINE--TRNA LIGASE"/>
    <property type="match status" value="1"/>
</dbReference>
<name>A0A7X9IKH3_9DELT</name>
<keyword evidence="7 10" id="KW-0436">Ligase</keyword>
<dbReference type="Pfam" id="PF03129">
    <property type="entry name" value="HGTP_anticodon"/>
    <property type="match status" value="1"/>
</dbReference>
<comment type="subcellular location">
    <subcellularLocation>
        <location evidence="7">Cytoplasm</location>
    </subcellularLocation>
</comment>
<dbReference type="InterPro" id="IPR004516">
    <property type="entry name" value="HisRS/HisZ"/>
</dbReference>
<dbReference type="EMBL" id="JAAZON010000598">
    <property type="protein sequence ID" value="NMC64093.1"/>
    <property type="molecule type" value="Genomic_DNA"/>
</dbReference>
<evidence type="ECO:0000313" key="10">
    <source>
        <dbReference type="EMBL" id="NMC64093.1"/>
    </source>
</evidence>
<dbReference type="Gene3D" id="3.30.930.10">
    <property type="entry name" value="Bira Bifunctional Protein, Domain 2"/>
    <property type="match status" value="1"/>
</dbReference>
<keyword evidence="2 7" id="KW-0547">Nucleotide-binding</keyword>
<dbReference type="InterPro" id="IPR045864">
    <property type="entry name" value="aa-tRNA-synth_II/BPL/LPL"/>
</dbReference>
<evidence type="ECO:0000256" key="1">
    <source>
        <dbReference type="ARBA" id="ARBA00008226"/>
    </source>
</evidence>
<dbReference type="GO" id="GO:0006427">
    <property type="term" value="P:histidyl-tRNA aminoacylation"/>
    <property type="evidence" value="ECO:0007669"/>
    <property type="project" value="UniProtKB-UniRule"/>
</dbReference>
<feature type="binding site" evidence="8">
    <location>
        <begin position="86"/>
        <end position="88"/>
    </location>
    <ligand>
        <name>L-histidine</name>
        <dbReference type="ChEBI" id="CHEBI:57595"/>
    </ligand>
</feature>
<reference evidence="10 11" key="1">
    <citation type="journal article" date="2020" name="Biotechnol. Biofuels">
        <title>New insights from the biogas microbiome by comprehensive genome-resolved metagenomics of nearly 1600 species originating from multiple anaerobic digesters.</title>
        <authorList>
            <person name="Campanaro S."/>
            <person name="Treu L."/>
            <person name="Rodriguez-R L.M."/>
            <person name="Kovalovszki A."/>
            <person name="Ziels R.M."/>
            <person name="Maus I."/>
            <person name="Zhu X."/>
            <person name="Kougias P.G."/>
            <person name="Basile A."/>
            <person name="Luo G."/>
            <person name="Schluter A."/>
            <person name="Konstantinidis K.T."/>
            <person name="Angelidaki I."/>
        </authorList>
    </citation>
    <scope>NUCLEOTIDE SEQUENCE [LARGE SCALE GENOMIC DNA]</scope>
    <source>
        <strain evidence="10">AS27yjCOA_65</strain>
    </source>
</reference>
<dbReference type="SUPFAM" id="SSF52954">
    <property type="entry name" value="Class II aaRS ABD-related"/>
    <property type="match status" value="1"/>
</dbReference>
<evidence type="ECO:0000256" key="5">
    <source>
        <dbReference type="ARBA" id="ARBA00023146"/>
    </source>
</evidence>
<feature type="binding site" evidence="8">
    <location>
        <position position="283"/>
    </location>
    <ligand>
        <name>L-histidine</name>
        <dbReference type="ChEBI" id="CHEBI:57595"/>
    </ligand>
</feature>
<dbReference type="InterPro" id="IPR041715">
    <property type="entry name" value="HisRS-like_core"/>
</dbReference>
<feature type="binding site" evidence="8">
    <location>
        <position position="130"/>
    </location>
    <ligand>
        <name>L-histidine</name>
        <dbReference type="ChEBI" id="CHEBI:57595"/>
    </ligand>
</feature>
<organism evidence="10 11">
    <name type="scientific">SAR324 cluster bacterium</name>
    <dbReference type="NCBI Taxonomy" id="2024889"/>
    <lineage>
        <taxon>Bacteria</taxon>
        <taxon>Deltaproteobacteria</taxon>
        <taxon>SAR324 cluster</taxon>
    </lineage>
</organism>
<dbReference type="PIRSF" id="PIRSF001549">
    <property type="entry name" value="His-tRNA_synth"/>
    <property type="match status" value="1"/>
</dbReference>
<proteinExistence type="inferred from homology"/>
<dbReference type="InterPro" id="IPR036621">
    <property type="entry name" value="Anticodon-bd_dom_sf"/>
</dbReference>
<gene>
    <name evidence="7" type="primary">hisS</name>
    <name evidence="10" type="ORF">GYA55_13095</name>
</gene>
<sequence>MGNDKAAYVEAKTLRGFRDKLPKESLVKGAMLAKLKGVFESFAYLPIETPHIEFLDVLVKQGSDEIQKQLYAFKDNGGRNIALRFDLTVPLARFIVQHRNEVGIPFKRYAIGEVFRGERPQAGRYREFTQCDFDFVGTTSIGSDAEIVQVIDASMKALGVKSYAIRVNNRKLMNGLAEDLGLSSKAADILRIVDKLDKIGADETRRELMSELSLKEQQISPFFELIELSQVHQGSALFAKLQKFAKINESLNAGISELERLTLLVEAANVDPSCFRVDFSIARGLGYYTGIVYETTLADLPEIGSVCSGGRYDNLTMTFSSEKLPGVGASVGIDRLIAALEQIGLSKQAGTPAKVLILNLDGELEAEIHSTAAQIRMAGINAEVYPEPSKQKKQFEYQERHGHPFVLFVQKDEAGNLQYTLRCTKTREQTILKSQAEIIESLMATK</sequence>
<evidence type="ECO:0000256" key="2">
    <source>
        <dbReference type="ARBA" id="ARBA00022741"/>
    </source>
</evidence>
<comment type="caution">
    <text evidence="10">The sequence shown here is derived from an EMBL/GenBank/DDBJ whole genome shotgun (WGS) entry which is preliminary data.</text>
</comment>
<evidence type="ECO:0000256" key="8">
    <source>
        <dbReference type="PIRSR" id="PIRSR001549-1"/>
    </source>
</evidence>
<dbReference type="GO" id="GO:0005737">
    <property type="term" value="C:cytoplasm"/>
    <property type="evidence" value="ECO:0007669"/>
    <property type="project" value="UniProtKB-SubCell"/>
</dbReference>
<feature type="domain" description="Aminoacyl-transfer RNA synthetases class-II family profile" evidence="9">
    <location>
        <begin position="31"/>
        <end position="352"/>
    </location>
</feature>
<dbReference type="InterPro" id="IPR015807">
    <property type="entry name" value="His-tRNA-ligase"/>
</dbReference>
<keyword evidence="7" id="KW-0963">Cytoplasm</keyword>
<comment type="subunit">
    <text evidence="7">Homodimer.</text>
</comment>
<dbReference type="Gene3D" id="3.40.50.800">
    <property type="entry name" value="Anticodon-binding domain"/>
    <property type="match status" value="1"/>
</dbReference>
<evidence type="ECO:0000256" key="4">
    <source>
        <dbReference type="ARBA" id="ARBA00022917"/>
    </source>
</evidence>
<protein>
    <recommendedName>
        <fullName evidence="7">Histidine--tRNA ligase</fullName>
        <ecNumber evidence="7">6.1.1.21</ecNumber>
    </recommendedName>
    <alternativeName>
        <fullName evidence="7">Histidyl-tRNA synthetase</fullName>
        <shortName evidence="7">HisRS</shortName>
    </alternativeName>
</protein>
<keyword evidence="3 7" id="KW-0067">ATP-binding</keyword>
<comment type="similarity">
    <text evidence="1 7">Belongs to the class-II aminoacyl-tRNA synthetase family.</text>
</comment>
<feature type="binding site" evidence="8">
    <location>
        <begin position="287"/>
        <end position="288"/>
    </location>
    <ligand>
        <name>L-histidine</name>
        <dbReference type="ChEBI" id="CHEBI:57595"/>
    </ligand>
</feature>
<evidence type="ECO:0000259" key="9">
    <source>
        <dbReference type="PROSITE" id="PS50862"/>
    </source>
</evidence>
<evidence type="ECO:0000313" key="11">
    <source>
        <dbReference type="Proteomes" id="UP000524246"/>
    </source>
</evidence>
<dbReference type="CDD" id="cd00773">
    <property type="entry name" value="HisRS-like_core"/>
    <property type="match status" value="1"/>
</dbReference>
<dbReference type="Proteomes" id="UP000524246">
    <property type="component" value="Unassembled WGS sequence"/>
</dbReference>
<dbReference type="GO" id="GO:0004821">
    <property type="term" value="F:histidine-tRNA ligase activity"/>
    <property type="evidence" value="ECO:0007669"/>
    <property type="project" value="UniProtKB-UniRule"/>
</dbReference>
<dbReference type="AlphaFoldDB" id="A0A7X9IKH3"/>
<dbReference type="NCBIfam" id="TIGR00442">
    <property type="entry name" value="hisS"/>
    <property type="match status" value="1"/>
</dbReference>
<keyword evidence="4 7" id="KW-0648">Protein biosynthesis</keyword>
<dbReference type="Pfam" id="PF13393">
    <property type="entry name" value="tRNA-synt_His"/>
    <property type="match status" value="1"/>
</dbReference>
<keyword evidence="5 7" id="KW-0030">Aminoacyl-tRNA synthetase</keyword>
<dbReference type="SUPFAM" id="SSF55681">
    <property type="entry name" value="Class II aaRS and biotin synthetases"/>
    <property type="match status" value="1"/>
</dbReference>
<dbReference type="InterPro" id="IPR006195">
    <property type="entry name" value="aa-tRNA-synth_II"/>
</dbReference>
<dbReference type="PROSITE" id="PS50862">
    <property type="entry name" value="AA_TRNA_LIGASE_II"/>
    <property type="match status" value="1"/>
</dbReference>
<comment type="catalytic activity">
    <reaction evidence="6 7">
        <text>tRNA(His) + L-histidine + ATP = L-histidyl-tRNA(His) + AMP + diphosphate + H(+)</text>
        <dbReference type="Rhea" id="RHEA:17313"/>
        <dbReference type="Rhea" id="RHEA-COMP:9665"/>
        <dbReference type="Rhea" id="RHEA-COMP:9689"/>
        <dbReference type="ChEBI" id="CHEBI:15378"/>
        <dbReference type="ChEBI" id="CHEBI:30616"/>
        <dbReference type="ChEBI" id="CHEBI:33019"/>
        <dbReference type="ChEBI" id="CHEBI:57595"/>
        <dbReference type="ChEBI" id="CHEBI:78442"/>
        <dbReference type="ChEBI" id="CHEBI:78527"/>
        <dbReference type="ChEBI" id="CHEBI:456215"/>
        <dbReference type="EC" id="6.1.1.21"/>
    </reaction>
</comment>
<dbReference type="EC" id="6.1.1.21" evidence="7"/>
<accession>A0A7X9IKH3</accession>
<evidence type="ECO:0000256" key="6">
    <source>
        <dbReference type="ARBA" id="ARBA00047639"/>
    </source>
</evidence>